<proteinExistence type="predicted"/>
<evidence type="ECO:0008006" key="4">
    <source>
        <dbReference type="Google" id="ProtNLM"/>
    </source>
</evidence>
<dbReference type="EMBL" id="JAZAVJ010000147">
    <property type="protein sequence ID" value="KAK7409562.1"/>
    <property type="molecule type" value="Genomic_DNA"/>
</dbReference>
<feature type="compositionally biased region" description="Basic and acidic residues" evidence="1">
    <location>
        <begin position="33"/>
        <end position="63"/>
    </location>
</feature>
<name>A0ABR1GVM1_9HYPO</name>
<protein>
    <recommendedName>
        <fullName evidence="4">FecR protein domain-containing protein</fullName>
    </recommendedName>
</protein>
<feature type="compositionally biased region" description="Polar residues" evidence="1">
    <location>
        <begin position="342"/>
        <end position="360"/>
    </location>
</feature>
<accession>A0ABR1GVM1</accession>
<feature type="region of interest" description="Disordered" evidence="1">
    <location>
        <begin position="1"/>
        <end position="76"/>
    </location>
</feature>
<comment type="caution">
    <text evidence="2">The sequence shown here is derived from an EMBL/GenBank/DDBJ whole genome shotgun (WGS) entry which is preliminary data.</text>
</comment>
<dbReference type="Proteomes" id="UP001498476">
    <property type="component" value="Unassembled WGS sequence"/>
</dbReference>
<organism evidence="2 3">
    <name type="scientific">Neonectria punicea</name>
    <dbReference type="NCBI Taxonomy" id="979145"/>
    <lineage>
        <taxon>Eukaryota</taxon>
        <taxon>Fungi</taxon>
        <taxon>Dikarya</taxon>
        <taxon>Ascomycota</taxon>
        <taxon>Pezizomycotina</taxon>
        <taxon>Sordariomycetes</taxon>
        <taxon>Hypocreomycetidae</taxon>
        <taxon>Hypocreales</taxon>
        <taxon>Nectriaceae</taxon>
        <taxon>Neonectria</taxon>
    </lineage>
</organism>
<keyword evidence="3" id="KW-1185">Reference proteome</keyword>
<feature type="region of interest" description="Disordered" evidence="1">
    <location>
        <begin position="342"/>
        <end position="365"/>
    </location>
</feature>
<evidence type="ECO:0000313" key="2">
    <source>
        <dbReference type="EMBL" id="KAK7409562.1"/>
    </source>
</evidence>
<reference evidence="2 3" key="1">
    <citation type="journal article" date="2025" name="Microbiol. Resour. Announc.">
        <title>Draft genome sequences for Neonectria magnoliae and Neonectria punicea, canker pathogens of Liriodendron tulipifera and Acer saccharum in West Virginia.</title>
        <authorList>
            <person name="Petronek H.M."/>
            <person name="Kasson M.T."/>
            <person name="Metheny A.M."/>
            <person name="Stauder C.M."/>
            <person name="Lovett B."/>
            <person name="Lynch S.C."/>
            <person name="Garnas J.R."/>
            <person name="Kasson L.R."/>
            <person name="Stajich J.E."/>
        </authorList>
    </citation>
    <scope>NUCLEOTIDE SEQUENCE [LARGE SCALE GENOMIC DNA]</scope>
    <source>
        <strain evidence="2 3">NRRL 64653</strain>
    </source>
</reference>
<gene>
    <name evidence="2" type="ORF">QQX98_008283</name>
</gene>
<evidence type="ECO:0000256" key="1">
    <source>
        <dbReference type="SAM" id="MobiDB-lite"/>
    </source>
</evidence>
<sequence length="392" mass="40414">MAGSITAQQHKSARPSGGARHGPQSQEDSQSQDESRSKESAQSQDESRSKDNTEIQDDPKTLDNAESLEQQSQTTFTVTARGEQVIINDETFSSLRPDQTTTVTVSRGTFTINPTEVIGEGATVKKPRPVGTAVTVLTPTTAIAGGLTVTVSGSEAVVDGTKMDIPPLGTTAVVNGETISVGPGKVVVDDETVTFRAVGGHQTDVVVTGGEMVTAIGQSIYIFHSTTLTYGPGIPERSEVVDDDTITIGPSGVAVDGTTMGGTSADATDTTYEIVGGATITKLSPSFVLIDGTTFTVGPKATKVTKVIGGETVTIGPDGVIISSMTLTYPFGSSTVTTIKATGTRKSTQATETGRSGSGSDDNEDNAGYLLQPSLAAAMTGLCIAIGVWVWL</sequence>
<feature type="compositionally biased region" description="Polar residues" evidence="1">
    <location>
        <begin position="67"/>
        <end position="76"/>
    </location>
</feature>
<evidence type="ECO:0000313" key="3">
    <source>
        <dbReference type="Proteomes" id="UP001498476"/>
    </source>
</evidence>
<feature type="compositionally biased region" description="Polar residues" evidence="1">
    <location>
        <begin position="1"/>
        <end position="10"/>
    </location>
</feature>